<proteinExistence type="inferred from homology"/>
<gene>
    <name evidence="15 17" type="primary">bioB</name>
    <name evidence="17" type="ORF">OG222_03725</name>
</gene>
<feature type="binding site" evidence="15">
    <location>
        <position position="142"/>
    </location>
    <ligand>
        <name>[2Fe-2S] cluster</name>
        <dbReference type="ChEBI" id="CHEBI:190135"/>
    </ligand>
</feature>
<evidence type="ECO:0000256" key="11">
    <source>
        <dbReference type="ARBA" id="ARBA00023014"/>
    </source>
</evidence>
<evidence type="ECO:0000256" key="6">
    <source>
        <dbReference type="ARBA" id="ARBA00022691"/>
    </source>
</evidence>
<comment type="subunit">
    <text evidence="2 15">Homodimer.</text>
</comment>
<feature type="binding site" evidence="15">
    <location>
        <position position="202"/>
    </location>
    <ligand>
        <name>[2Fe-2S] cluster</name>
        <dbReference type="ChEBI" id="CHEBI:190135"/>
    </ligand>
</feature>
<dbReference type="GO" id="GO:0005506">
    <property type="term" value="F:iron ion binding"/>
    <property type="evidence" value="ECO:0007669"/>
    <property type="project" value="UniProtKB-UniRule"/>
</dbReference>
<evidence type="ECO:0000256" key="4">
    <source>
        <dbReference type="ARBA" id="ARBA00022485"/>
    </source>
</evidence>
<dbReference type="InterPro" id="IPR002684">
    <property type="entry name" value="Biotin_synth/BioAB"/>
</dbReference>
<dbReference type="SFLD" id="SFLDG01278">
    <property type="entry name" value="biotin_synthase_like"/>
    <property type="match status" value="1"/>
</dbReference>
<feature type="binding site" evidence="15">
    <location>
        <position position="272"/>
    </location>
    <ligand>
        <name>[2Fe-2S] cluster</name>
        <dbReference type="ChEBI" id="CHEBI:190135"/>
    </ligand>
</feature>
<keyword evidence="7 15" id="KW-0001">2Fe-2S</keyword>
<evidence type="ECO:0000256" key="14">
    <source>
        <dbReference type="ARBA" id="ARBA00070199"/>
    </source>
</evidence>
<dbReference type="PANTHER" id="PTHR22976">
    <property type="entry name" value="BIOTIN SYNTHASE"/>
    <property type="match status" value="1"/>
</dbReference>
<dbReference type="InterPro" id="IPR058240">
    <property type="entry name" value="rSAM_sf"/>
</dbReference>
<dbReference type="CDD" id="cd01335">
    <property type="entry name" value="Radical_SAM"/>
    <property type="match status" value="1"/>
</dbReference>
<dbReference type="SMART" id="SM00729">
    <property type="entry name" value="Elp3"/>
    <property type="match status" value="1"/>
</dbReference>
<evidence type="ECO:0000256" key="1">
    <source>
        <dbReference type="ARBA" id="ARBA00004942"/>
    </source>
</evidence>
<dbReference type="InterPro" id="IPR010722">
    <property type="entry name" value="BATS_dom"/>
</dbReference>
<dbReference type="GO" id="GO:0004076">
    <property type="term" value="F:biotin synthase activity"/>
    <property type="evidence" value="ECO:0007669"/>
    <property type="project" value="UniProtKB-UniRule"/>
</dbReference>
<keyword evidence="4 15" id="KW-0004">4Fe-4S</keyword>
<dbReference type="GO" id="GO:0051537">
    <property type="term" value="F:2 iron, 2 sulfur cluster binding"/>
    <property type="evidence" value="ECO:0007669"/>
    <property type="project" value="UniProtKB-KW"/>
</dbReference>
<evidence type="ECO:0000256" key="5">
    <source>
        <dbReference type="ARBA" id="ARBA00022679"/>
    </source>
</evidence>
<organism evidence="17">
    <name type="scientific">Streptomyces sp. NBC_00148</name>
    <dbReference type="NCBI Taxonomy" id="2903626"/>
    <lineage>
        <taxon>Bacteria</taxon>
        <taxon>Bacillati</taxon>
        <taxon>Actinomycetota</taxon>
        <taxon>Actinomycetes</taxon>
        <taxon>Kitasatosporales</taxon>
        <taxon>Streptomycetaceae</taxon>
        <taxon>Streptomyces</taxon>
    </lineage>
</organism>
<name>A0AAU1LLQ7_9ACTN</name>
<sequence length="395" mass="41798">MDLLNTLVDKGLRRELPTRDEALAVLATSDDELLDVVAAAGKVRRQWFGRRVKLNYLVNLKSGLCPEDCSYCSQRLGSEAGILKYTWLKPDEATKAAAAGVAGGAKRVCLVASGRGPTDRDVDRVSRTIEAIKGEHEDVEVCACLGLLSQGQADRLRSAGADAYNHNLNTSEGTYGEITTTHTYADRVDTVQQAQAAGLSACSGLIAGMGETDADLVDVVFSLRALDPDSVPVNFLIPIEGTPLAKEWHLTPQRCLRILAMVRFVCPDVEVRLAGGREVHLRSMQPLALNLANSIFLGDYLTTEGQSGQSDLDMIKDAGFEVEGADTTTLPEHRAQAGGGCGSHEGSCGPCGEAPEAAPEATAVAAAEPSEALTARTDLVAVRRRGAGTDLAPNA</sequence>
<comment type="pathway">
    <text evidence="1 15">Cofactor biosynthesis; biotin biosynthesis; biotin from 7,8-diaminononanoate: step 2/2.</text>
</comment>
<evidence type="ECO:0000256" key="10">
    <source>
        <dbReference type="ARBA" id="ARBA00023004"/>
    </source>
</evidence>
<dbReference type="AlphaFoldDB" id="A0AAU1LLQ7"/>
<reference evidence="17" key="1">
    <citation type="submission" date="2022-10" db="EMBL/GenBank/DDBJ databases">
        <title>The complete genomes of actinobacterial strains from the NBC collection.</title>
        <authorList>
            <person name="Joergensen T.S."/>
            <person name="Alvarez Arevalo M."/>
            <person name="Sterndorff E.B."/>
            <person name="Faurdal D."/>
            <person name="Vuksanovic O."/>
            <person name="Mourched A.-S."/>
            <person name="Charusanti P."/>
            <person name="Shaw S."/>
            <person name="Blin K."/>
            <person name="Weber T."/>
        </authorList>
    </citation>
    <scope>NUCLEOTIDE SEQUENCE</scope>
    <source>
        <strain evidence="17">NBC_00148</strain>
    </source>
</reference>
<dbReference type="EMBL" id="CP108169">
    <property type="protein sequence ID" value="WTQ72243.1"/>
    <property type="molecule type" value="Genomic_DNA"/>
</dbReference>
<accession>A0AAU1LLQ7</accession>
<dbReference type="GO" id="GO:0051539">
    <property type="term" value="F:4 iron, 4 sulfur cluster binding"/>
    <property type="evidence" value="ECO:0007669"/>
    <property type="project" value="UniProtKB-KW"/>
</dbReference>
<keyword evidence="5 15" id="KW-0808">Transferase</keyword>
<evidence type="ECO:0000256" key="8">
    <source>
        <dbReference type="ARBA" id="ARBA00022723"/>
    </source>
</evidence>
<evidence type="ECO:0000256" key="2">
    <source>
        <dbReference type="ARBA" id="ARBA00011738"/>
    </source>
</evidence>
<comment type="cofactor">
    <cofactor evidence="15">
        <name>[4Fe-4S] cluster</name>
        <dbReference type="ChEBI" id="CHEBI:49883"/>
    </cofactor>
    <text evidence="15">Binds 1 [4Fe-4S] cluster. The cluster is coordinated with 3 cysteines and an exchangeable S-adenosyl-L-methionine.</text>
</comment>
<dbReference type="EC" id="2.8.1.6" evidence="3 15"/>
<feature type="binding site" evidence="15">
    <location>
        <position position="109"/>
    </location>
    <ligand>
        <name>[2Fe-2S] cluster</name>
        <dbReference type="ChEBI" id="CHEBI:190135"/>
    </ligand>
</feature>
<evidence type="ECO:0000313" key="17">
    <source>
        <dbReference type="EMBL" id="WTQ72243.1"/>
    </source>
</evidence>
<evidence type="ECO:0000256" key="13">
    <source>
        <dbReference type="ARBA" id="ARBA00057568"/>
    </source>
</evidence>
<dbReference type="Gene3D" id="3.20.20.70">
    <property type="entry name" value="Aldolase class I"/>
    <property type="match status" value="1"/>
</dbReference>
<feature type="binding site" evidence="15">
    <location>
        <position position="65"/>
    </location>
    <ligand>
        <name>[4Fe-4S] cluster</name>
        <dbReference type="ChEBI" id="CHEBI:49883"/>
        <note>4Fe-4S-S-AdoMet</note>
    </ligand>
</feature>
<dbReference type="Pfam" id="PF06968">
    <property type="entry name" value="BATS"/>
    <property type="match status" value="1"/>
</dbReference>
<dbReference type="Pfam" id="PF04055">
    <property type="entry name" value="Radical_SAM"/>
    <property type="match status" value="1"/>
</dbReference>
<dbReference type="SFLD" id="SFLDS00029">
    <property type="entry name" value="Radical_SAM"/>
    <property type="match status" value="1"/>
</dbReference>
<dbReference type="NCBIfam" id="TIGR00433">
    <property type="entry name" value="bioB"/>
    <property type="match status" value="1"/>
</dbReference>
<comment type="function">
    <text evidence="13 15">Catalyzes the conversion of dethiobiotin (DTB) to biotin by the insertion of a sulfur atom into dethiobiotin via a radical-based mechanism.</text>
</comment>
<evidence type="ECO:0000256" key="7">
    <source>
        <dbReference type="ARBA" id="ARBA00022714"/>
    </source>
</evidence>
<dbReference type="HAMAP" id="MF_01694">
    <property type="entry name" value="BioB"/>
    <property type="match status" value="1"/>
</dbReference>
<dbReference type="PROSITE" id="PS51918">
    <property type="entry name" value="RADICAL_SAM"/>
    <property type="match status" value="1"/>
</dbReference>
<keyword evidence="11 15" id="KW-0411">Iron-sulfur</keyword>
<keyword evidence="9 15" id="KW-0093">Biotin biosynthesis</keyword>
<protein>
    <recommendedName>
        <fullName evidence="14 15">Biotin synthase</fullName>
        <ecNumber evidence="3 15">2.8.1.6</ecNumber>
    </recommendedName>
</protein>
<dbReference type="InterPro" id="IPR007197">
    <property type="entry name" value="rSAM"/>
</dbReference>
<evidence type="ECO:0000256" key="12">
    <source>
        <dbReference type="ARBA" id="ARBA00051157"/>
    </source>
</evidence>
<evidence type="ECO:0000256" key="9">
    <source>
        <dbReference type="ARBA" id="ARBA00022756"/>
    </source>
</evidence>
<dbReference type="FunFam" id="3.20.20.70:FF:000026">
    <property type="entry name" value="Biotin synthase"/>
    <property type="match status" value="1"/>
</dbReference>
<evidence type="ECO:0000256" key="15">
    <source>
        <dbReference type="HAMAP-Rule" id="MF_01694"/>
    </source>
</evidence>
<feature type="binding site" evidence="15">
    <location>
        <position position="72"/>
    </location>
    <ligand>
        <name>[4Fe-4S] cluster</name>
        <dbReference type="ChEBI" id="CHEBI:49883"/>
        <note>4Fe-4S-S-AdoMet</note>
    </ligand>
</feature>
<keyword evidence="8 15" id="KW-0479">Metal-binding</keyword>
<dbReference type="GO" id="GO:0009102">
    <property type="term" value="P:biotin biosynthetic process"/>
    <property type="evidence" value="ECO:0007669"/>
    <property type="project" value="UniProtKB-UniRule"/>
</dbReference>
<feature type="domain" description="Radical SAM core" evidence="16">
    <location>
        <begin position="47"/>
        <end position="277"/>
    </location>
</feature>
<dbReference type="InterPro" id="IPR006638">
    <property type="entry name" value="Elp3/MiaA/NifB-like_rSAM"/>
</dbReference>
<dbReference type="SUPFAM" id="SSF102114">
    <property type="entry name" value="Radical SAM enzymes"/>
    <property type="match status" value="1"/>
</dbReference>
<dbReference type="SMART" id="SM00876">
    <property type="entry name" value="BATS"/>
    <property type="match status" value="1"/>
</dbReference>
<keyword evidence="10 15" id="KW-0408">Iron</keyword>
<comment type="similarity">
    <text evidence="15">Belongs to the radical SAM superfamily. Biotin synthase family.</text>
</comment>
<evidence type="ECO:0000256" key="3">
    <source>
        <dbReference type="ARBA" id="ARBA00012236"/>
    </source>
</evidence>
<dbReference type="SFLD" id="SFLDG01060">
    <property type="entry name" value="BATS_domain_containing"/>
    <property type="match status" value="1"/>
</dbReference>
<feature type="binding site" evidence="15">
    <location>
        <position position="69"/>
    </location>
    <ligand>
        <name>[4Fe-4S] cluster</name>
        <dbReference type="ChEBI" id="CHEBI:49883"/>
        <note>4Fe-4S-S-AdoMet</note>
    </ligand>
</feature>
<keyword evidence="6 15" id="KW-0949">S-adenosyl-L-methionine</keyword>
<comment type="catalytic activity">
    <reaction evidence="12 15">
        <text>(4R,5S)-dethiobiotin + (sulfur carrier)-SH + 2 reduced [2Fe-2S]-[ferredoxin] + 2 S-adenosyl-L-methionine = (sulfur carrier)-H + biotin + 2 5'-deoxyadenosine + 2 L-methionine + 2 oxidized [2Fe-2S]-[ferredoxin]</text>
        <dbReference type="Rhea" id="RHEA:22060"/>
        <dbReference type="Rhea" id="RHEA-COMP:10000"/>
        <dbReference type="Rhea" id="RHEA-COMP:10001"/>
        <dbReference type="Rhea" id="RHEA-COMP:14737"/>
        <dbReference type="Rhea" id="RHEA-COMP:14739"/>
        <dbReference type="ChEBI" id="CHEBI:17319"/>
        <dbReference type="ChEBI" id="CHEBI:29917"/>
        <dbReference type="ChEBI" id="CHEBI:33737"/>
        <dbReference type="ChEBI" id="CHEBI:33738"/>
        <dbReference type="ChEBI" id="CHEBI:57586"/>
        <dbReference type="ChEBI" id="CHEBI:57844"/>
        <dbReference type="ChEBI" id="CHEBI:59789"/>
        <dbReference type="ChEBI" id="CHEBI:64428"/>
        <dbReference type="ChEBI" id="CHEBI:149473"/>
        <dbReference type="EC" id="2.8.1.6"/>
    </reaction>
</comment>
<dbReference type="PANTHER" id="PTHR22976:SF2">
    <property type="entry name" value="BIOTIN SYNTHASE, MITOCHONDRIAL"/>
    <property type="match status" value="1"/>
</dbReference>
<evidence type="ECO:0000259" key="16">
    <source>
        <dbReference type="PROSITE" id="PS51918"/>
    </source>
</evidence>
<dbReference type="InterPro" id="IPR013785">
    <property type="entry name" value="Aldolase_TIM"/>
</dbReference>
<comment type="cofactor">
    <cofactor evidence="15">
        <name>[2Fe-2S] cluster</name>
        <dbReference type="ChEBI" id="CHEBI:190135"/>
    </cofactor>
    <text evidence="15">Binds 1 [2Fe-2S] cluster. The cluster is coordinated with 3 cysteines and 1 arginine.</text>
</comment>